<dbReference type="AlphaFoldDB" id="A0A0F9N4Y3"/>
<name>A0A0F9N4Y3_9ZZZZ</name>
<reference evidence="1" key="1">
    <citation type="journal article" date="2015" name="Nature">
        <title>Complex archaea that bridge the gap between prokaryotes and eukaryotes.</title>
        <authorList>
            <person name="Spang A."/>
            <person name="Saw J.H."/>
            <person name="Jorgensen S.L."/>
            <person name="Zaremba-Niedzwiedzka K."/>
            <person name="Martijn J."/>
            <person name="Lind A.E."/>
            <person name="van Eijk R."/>
            <person name="Schleper C."/>
            <person name="Guy L."/>
            <person name="Ettema T.J."/>
        </authorList>
    </citation>
    <scope>NUCLEOTIDE SEQUENCE</scope>
</reference>
<dbReference type="InterPro" id="IPR011604">
    <property type="entry name" value="PDDEXK-like_dom_sf"/>
</dbReference>
<evidence type="ECO:0000313" key="1">
    <source>
        <dbReference type="EMBL" id="KKM76577.1"/>
    </source>
</evidence>
<dbReference type="Pfam" id="PF10117">
    <property type="entry name" value="McrBC"/>
    <property type="match status" value="1"/>
</dbReference>
<comment type="caution">
    <text evidence="1">The sequence shown here is derived from an EMBL/GenBank/DDBJ whole genome shotgun (WGS) entry which is preliminary data.</text>
</comment>
<gene>
    <name evidence="1" type="ORF">LCGC14_1378770</name>
</gene>
<accession>A0A0F9N4Y3</accession>
<proteinExistence type="predicted"/>
<dbReference type="PANTHER" id="PTHR38733:SF1">
    <property type="entry name" value="TYPE IV METHYL-DIRECTED RESTRICTION ENZYME ECOKMCRBC"/>
    <property type="match status" value="1"/>
</dbReference>
<organism evidence="1">
    <name type="scientific">marine sediment metagenome</name>
    <dbReference type="NCBI Taxonomy" id="412755"/>
    <lineage>
        <taxon>unclassified sequences</taxon>
        <taxon>metagenomes</taxon>
        <taxon>ecological metagenomes</taxon>
    </lineage>
</organism>
<dbReference type="PANTHER" id="PTHR38733">
    <property type="entry name" value="PROTEIN MCRC"/>
    <property type="match status" value="1"/>
</dbReference>
<dbReference type="EMBL" id="LAZR01008787">
    <property type="protein sequence ID" value="KKM76577.1"/>
    <property type="molecule type" value="Genomic_DNA"/>
</dbReference>
<protein>
    <recommendedName>
        <fullName evidence="2">Restriction endonuclease</fullName>
    </recommendedName>
</protein>
<sequence>MGRTNTISVFEHQSLRIGDYGFTRIHLDALLKLNEYHRGIYFEAIAKGIKFNQYVGVIQVDGLTIEINPKADRDDNEDNWKGVLLKMLQACGKLKPSSTGPAHVRRQHLNLLEVYFELYLHEVDSIIRRGLVKKYRKETKNTKALKGKLEFAGNIRHNLVHKERFYTTHQIYDTNHLLHQILYKALDIVDQFSRGTRLNDFCKRVLLHFPIVENKNILTYHLENFKLDRKSNGYQDALELARLIILNYSPDISGGREKMLSLLFDMNQLWEEFVLKQVRNACRSTAIEVVGQESKDFWGNNSLRPDIVLRKGSKTYIIDTKWKRPASNSASINDLRQMYAYCRFWNAEKALLLYPGKKDTNNFREYNTDDYFKIESGIGRINHLCKMGFVSVIEEGTNQLDESIGEKIIALLEIE</sequence>
<evidence type="ECO:0008006" key="2">
    <source>
        <dbReference type="Google" id="ProtNLM"/>
    </source>
</evidence>
<dbReference type="Gene3D" id="3.90.320.10">
    <property type="match status" value="1"/>
</dbReference>
<dbReference type="InterPro" id="IPR019292">
    <property type="entry name" value="McrC"/>
</dbReference>